<dbReference type="AlphaFoldDB" id="A0A9P6A487"/>
<keyword evidence="10" id="KW-1185">Reference proteome</keyword>
<feature type="compositionally biased region" description="Acidic residues" evidence="7">
    <location>
        <begin position="646"/>
        <end position="656"/>
    </location>
</feature>
<accession>A0A9P6A487</accession>
<dbReference type="PROSITE" id="PS50203">
    <property type="entry name" value="CALPAIN_CAT"/>
    <property type="match status" value="1"/>
</dbReference>
<feature type="compositionally biased region" description="Low complexity" evidence="7">
    <location>
        <begin position="704"/>
        <end position="721"/>
    </location>
</feature>
<organism evidence="9 10">
    <name type="scientific">Pleurotus eryngii</name>
    <name type="common">Boletus of the steppes</name>
    <dbReference type="NCBI Taxonomy" id="5323"/>
    <lineage>
        <taxon>Eukaryota</taxon>
        <taxon>Fungi</taxon>
        <taxon>Dikarya</taxon>
        <taxon>Basidiomycota</taxon>
        <taxon>Agaricomycotina</taxon>
        <taxon>Agaricomycetes</taxon>
        <taxon>Agaricomycetidae</taxon>
        <taxon>Agaricales</taxon>
        <taxon>Pleurotineae</taxon>
        <taxon>Pleurotaceae</taxon>
        <taxon>Pleurotus</taxon>
    </lineage>
</organism>
<dbReference type="SUPFAM" id="SSF54001">
    <property type="entry name" value="Cysteine proteinases"/>
    <property type="match status" value="1"/>
</dbReference>
<evidence type="ECO:0000256" key="4">
    <source>
        <dbReference type="ARBA" id="ARBA00022807"/>
    </source>
</evidence>
<comment type="similarity">
    <text evidence="1">Belongs to the peptidase C2 family.</text>
</comment>
<reference evidence="9" key="1">
    <citation type="submission" date="2020-11" db="EMBL/GenBank/DDBJ databases">
        <authorList>
            <consortium name="DOE Joint Genome Institute"/>
            <person name="Ahrendt S."/>
            <person name="Riley R."/>
            <person name="Andreopoulos W."/>
            <person name="Labutti K."/>
            <person name="Pangilinan J."/>
            <person name="Ruiz-Duenas F.J."/>
            <person name="Barrasa J.M."/>
            <person name="Sanchez-Garcia M."/>
            <person name="Camarero S."/>
            <person name="Miyauchi S."/>
            <person name="Serrano A."/>
            <person name="Linde D."/>
            <person name="Babiker R."/>
            <person name="Drula E."/>
            <person name="Ayuso-Fernandez I."/>
            <person name="Pacheco R."/>
            <person name="Padilla G."/>
            <person name="Ferreira P."/>
            <person name="Barriuso J."/>
            <person name="Kellner H."/>
            <person name="Castanera R."/>
            <person name="Alfaro M."/>
            <person name="Ramirez L."/>
            <person name="Pisabarro A.G."/>
            <person name="Kuo A."/>
            <person name="Tritt A."/>
            <person name="Lipzen A."/>
            <person name="He G."/>
            <person name="Yan M."/>
            <person name="Ng V."/>
            <person name="Cullen D."/>
            <person name="Martin F."/>
            <person name="Rosso M.-N."/>
            <person name="Henrissat B."/>
            <person name="Hibbett D."/>
            <person name="Martinez A.T."/>
            <person name="Grigoriev I.V."/>
        </authorList>
    </citation>
    <scope>NUCLEOTIDE SEQUENCE</scope>
    <source>
        <strain evidence="9">ATCC 90797</strain>
    </source>
</reference>
<proteinExistence type="inferred from homology"/>
<feature type="active site" evidence="5 6">
    <location>
        <position position="127"/>
    </location>
</feature>
<feature type="compositionally biased region" description="Basic and acidic residues" evidence="7">
    <location>
        <begin position="603"/>
        <end position="645"/>
    </location>
</feature>
<dbReference type="InterPro" id="IPR022684">
    <property type="entry name" value="Calpain_cysteine_protease"/>
</dbReference>
<dbReference type="OrthoDB" id="424753at2759"/>
<dbReference type="EMBL" id="MU154532">
    <property type="protein sequence ID" value="KAF9499309.1"/>
    <property type="molecule type" value="Genomic_DNA"/>
</dbReference>
<feature type="domain" description="Calpain catalytic" evidence="8">
    <location>
        <begin position="98"/>
        <end position="392"/>
    </location>
</feature>
<dbReference type="PANTHER" id="PTHR10183:SF379">
    <property type="entry name" value="CALPAIN-5"/>
    <property type="match status" value="1"/>
</dbReference>
<dbReference type="PRINTS" id="PR00704">
    <property type="entry name" value="CALPAIN"/>
</dbReference>
<evidence type="ECO:0000259" key="8">
    <source>
        <dbReference type="PROSITE" id="PS50203"/>
    </source>
</evidence>
<dbReference type="PROSITE" id="PS00139">
    <property type="entry name" value="THIOL_PROTEASE_CYS"/>
    <property type="match status" value="1"/>
</dbReference>
<dbReference type="InterPro" id="IPR038765">
    <property type="entry name" value="Papain-like_cys_pep_sf"/>
</dbReference>
<comment type="caution">
    <text evidence="9">The sequence shown here is derived from an EMBL/GenBank/DDBJ whole genome shotgun (WGS) entry which is preliminary data.</text>
</comment>
<dbReference type="SMART" id="SM00230">
    <property type="entry name" value="CysPc"/>
    <property type="match status" value="1"/>
</dbReference>
<keyword evidence="4 6" id="KW-0788">Thiol protease</keyword>
<feature type="region of interest" description="Disordered" evidence="7">
    <location>
        <begin position="567"/>
        <end position="726"/>
    </location>
</feature>
<dbReference type="PANTHER" id="PTHR10183">
    <property type="entry name" value="CALPAIN"/>
    <property type="match status" value="1"/>
</dbReference>
<evidence type="ECO:0000256" key="6">
    <source>
        <dbReference type="PROSITE-ProRule" id="PRU00239"/>
    </source>
</evidence>
<dbReference type="GO" id="GO:0006508">
    <property type="term" value="P:proteolysis"/>
    <property type="evidence" value="ECO:0007669"/>
    <property type="project" value="UniProtKB-KW"/>
</dbReference>
<dbReference type="InterPro" id="IPR001300">
    <property type="entry name" value="Peptidase_C2_calpain_cat"/>
</dbReference>
<gene>
    <name evidence="9" type="ORF">BDN71DRAFT_1503028</name>
</gene>
<evidence type="ECO:0000313" key="9">
    <source>
        <dbReference type="EMBL" id="KAF9499309.1"/>
    </source>
</evidence>
<dbReference type="CDD" id="cd00044">
    <property type="entry name" value="CysPc"/>
    <property type="match status" value="1"/>
</dbReference>
<feature type="compositionally biased region" description="Basic and acidic residues" evidence="7">
    <location>
        <begin position="567"/>
        <end position="582"/>
    </location>
</feature>
<evidence type="ECO:0000256" key="7">
    <source>
        <dbReference type="SAM" id="MobiDB-lite"/>
    </source>
</evidence>
<keyword evidence="2 6" id="KW-0645">Protease</keyword>
<feature type="compositionally biased region" description="Basic and acidic residues" evidence="7">
    <location>
        <begin position="681"/>
        <end position="700"/>
    </location>
</feature>
<feature type="active site" evidence="5 6">
    <location>
        <position position="333"/>
    </location>
</feature>
<protein>
    <submittedName>
        <fullName evidence="9">Cysteine proteinase</fullName>
    </submittedName>
</protein>
<evidence type="ECO:0000313" key="10">
    <source>
        <dbReference type="Proteomes" id="UP000807025"/>
    </source>
</evidence>
<sequence length="758" mass="84858">MSLFFNIFGRSQPAGEDIPQGKGTFQQQERQAGLLVTAELDKALEECKARVAAISKLCRAKNQKYRDIEFDIENDRELCLYGLQTENPPEPYTPSDVQRVTQVFDKPQFFVDGADANDIVQGALGDCWFLSALAMMATAKGLVEKFCVARDEVVGVYGFVFFRDSYWVPVVIDDMLYTSIPKFEELNRSEKHLYHNSRDNYNKLARKGNKTLYFAKSGTEGETWVPLLEKAYAKLHGDYASLSGGEASEAVEDLTGGVATIIPVKDILDIDKFWHDELCKANVDRLFGCSFDSLDTTRSGEPDVKVSGLIGGHAYSVLRAVECRGKRFVILRNPWGKSEWTGPWSDGSKEWSAEWLEILPEIDHVFGEDGQFVMEYSDFLDCWDQIDRTLLFDSSWLMSSQWLRVVTQPLPSAWTYGDVSFTISVPEPTTAVIVLSKLDDRYFEDLSGQYWWNFNFILFKTGEPEILAESSHARLWSRSVNVELELEAGDYVLHVRVDRKYRRDNSFACNMNSDQNKRKLSRVETERAKGQSIATNINSKSRALSLPRPLAELAGKDLKTLSLERKKAQEEVENAKKKDEKPPVPAEGGDVDKEPVVEPQTSNERKAEAKDDNKPAPTDADKGVIKDEPKSEGDAEQQRGEKGIETDEAESEPFEAEETKTDHRDAEGGTASVPPDDEKESAEKDEATKDTEDDKNHKDDEGDGSSSESGSDSSDESASVDGDYEADDENAVFLGLRVYTKKSAPAAVAGQVRYQIDA</sequence>
<dbReference type="Gene3D" id="3.90.70.10">
    <property type="entry name" value="Cysteine proteinases"/>
    <property type="match status" value="1"/>
</dbReference>
<dbReference type="GO" id="GO:0004198">
    <property type="term" value="F:calcium-dependent cysteine-type endopeptidase activity"/>
    <property type="evidence" value="ECO:0007669"/>
    <property type="project" value="InterPro"/>
</dbReference>
<evidence type="ECO:0000256" key="2">
    <source>
        <dbReference type="ARBA" id="ARBA00022670"/>
    </source>
</evidence>
<dbReference type="InterPro" id="IPR000169">
    <property type="entry name" value="Pept_cys_AS"/>
</dbReference>
<evidence type="ECO:0000256" key="5">
    <source>
        <dbReference type="PIRSR" id="PIRSR622684-1"/>
    </source>
</evidence>
<dbReference type="Pfam" id="PF00648">
    <property type="entry name" value="Peptidase_C2"/>
    <property type="match status" value="1"/>
</dbReference>
<evidence type="ECO:0000256" key="3">
    <source>
        <dbReference type="ARBA" id="ARBA00022801"/>
    </source>
</evidence>
<name>A0A9P6A487_PLEER</name>
<keyword evidence="3 6" id="KW-0378">Hydrolase</keyword>
<dbReference type="Proteomes" id="UP000807025">
    <property type="component" value="Unassembled WGS sequence"/>
</dbReference>
<evidence type="ECO:0000256" key="1">
    <source>
        <dbReference type="ARBA" id="ARBA00007623"/>
    </source>
</evidence>
<feature type="compositionally biased region" description="Basic and acidic residues" evidence="7">
    <location>
        <begin position="657"/>
        <end position="667"/>
    </location>
</feature>
<feature type="active site" evidence="5 6">
    <location>
        <position position="313"/>
    </location>
</feature>